<reference evidence="4" key="1">
    <citation type="journal article" date="2019" name="Int. J. Syst. Evol. Microbiol.">
        <title>The Global Catalogue of Microorganisms (GCM) 10K type strain sequencing project: providing services to taxonomists for standard genome sequencing and annotation.</title>
        <authorList>
            <consortium name="The Broad Institute Genomics Platform"/>
            <consortium name="The Broad Institute Genome Sequencing Center for Infectious Disease"/>
            <person name="Wu L."/>
            <person name="Ma J."/>
        </authorList>
    </citation>
    <scope>NUCLEOTIDE SEQUENCE [LARGE SCALE GENOMIC DNA]</scope>
    <source>
        <strain evidence="4">CGMCC 1.15407</strain>
    </source>
</reference>
<dbReference type="Proteomes" id="UP000647339">
    <property type="component" value="Unassembled WGS sequence"/>
</dbReference>
<evidence type="ECO:0000313" key="3">
    <source>
        <dbReference type="EMBL" id="GGF31824.1"/>
    </source>
</evidence>
<dbReference type="InterPro" id="IPR051159">
    <property type="entry name" value="Hexapeptide_acetyltransf"/>
</dbReference>
<name>A0ABQ1UZI9_9BACT</name>
<dbReference type="EMBL" id="BMIU01000008">
    <property type="protein sequence ID" value="GGF31824.1"/>
    <property type="molecule type" value="Genomic_DNA"/>
</dbReference>
<evidence type="ECO:0008006" key="5">
    <source>
        <dbReference type="Google" id="ProtNLM"/>
    </source>
</evidence>
<evidence type="ECO:0000256" key="1">
    <source>
        <dbReference type="ARBA" id="ARBA00007274"/>
    </source>
</evidence>
<dbReference type="SUPFAM" id="SSF51161">
    <property type="entry name" value="Trimeric LpxA-like enzymes"/>
    <property type="match status" value="1"/>
</dbReference>
<accession>A0ABQ1UZI9</accession>
<organism evidence="3 4">
    <name type="scientific">Echinicola rosea</name>
    <dbReference type="NCBI Taxonomy" id="1807691"/>
    <lineage>
        <taxon>Bacteria</taxon>
        <taxon>Pseudomonadati</taxon>
        <taxon>Bacteroidota</taxon>
        <taxon>Cytophagia</taxon>
        <taxon>Cytophagales</taxon>
        <taxon>Cyclobacteriaceae</taxon>
        <taxon>Echinicola</taxon>
    </lineage>
</organism>
<dbReference type="PANTHER" id="PTHR23416">
    <property type="entry name" value="SIALIC ACID SYNTHASE-RELATED"/>
    <property type="match status" value="1"/>
</dbReference>
<gene>
    <name evidence="3" type="ORF">GCM10011339_20040</name>
</gene>
<comment type="similarity">
    <text evidence="1">Belongs to the transferase hexapeptide repeat family.</text>
</comment>
<protein>
    <recommendedName>
        <fullName evidence="5">Acyltransferase</fullName>
    </recommendedName>
</protein>
<keyword evidence="4" id="KW-1185">Reference proteome</keyword>
<comment type="caution">
    <text evidence="3">The sequence shown here is derived from an EMBL/GenBank/DDBJ whole genome shotgun (WGS) entry which is preliminary data.</text>
</comment>
<dbReference type="Gene3D" id="2.160.10.10">
    <property type="entry name" value="Hexapeptide repeat proteins"/>
    <property type="match status" value="1"/>
</dbReference>
<evidence type="ECO:0000313" key="4">
    <source>
        <dbReference type="Proteomes" id="UP000647339"/>
    </source>
</evidence>
<proteinExistence type="inferred from homology"/>
<dbReference type="PANTHER" id="PTHR23416:SF23">
    <property type="entry name" value="ACETYLTRANSFERASE C18B11.09C-RELATED"/>
    <property type="match status" value="1"/>
</dbReference>
<keyword evidence="2" id="KW-0808">Transferase</keyword>
<sequence length="118" mass="12517">MGNLVAIGFGAMIYNPGKISIGSKVTVSQRTHLCSATHDYTLPSNPLVTKPIRIEDRAWVAADAFVGPGVVVGEGGIVGARSAVFKDVKPWTIVGGNPAKFLKDRVLEGEKTVEEILL</sequence>
<evidence type="ECO:0000256" key="2">
    <source>
        <dbReference type="ARBA" id="ARBA00022679"/>
    </source>
</evidence>
<dbReference type="InterPro" id="IPR011004">
    <property type="entry name" value="Trimer_LpxA-like_sf"/>
</dbReference>